<evidence type="ECO:0000313" key="9">
    <source>
        <dbReference type="EMBL" id="RJG11464.1"/>
    </source>
</evidence>
<dbReference type="GO" id="GO:0010438">
    <property type="term" value="P:cellular response to sulfur starvation"/>
    <property type="evidence" value="ECO:0007669"/>
    <property type="project" value="TreeGrafter"/>
</dbReference>
<keyword evidence="3" id="KW-1003">Cell membrane</keyword>
<evidence type="ECO:0000256" key="6">
    <source>
        <dbReference type="ARBA" id="ARBA00023136"/>
    </source>
</evidence>
<dbReference type="PANTHER" id="PTHR30151">
    <property type="entry name" value="ALKANE SULFONATE ABC TRANSPORTER-RELATED, MEMBRANE SUBUNIT"/>
    <property type="match status" value="1"/>
</dbReference>
<sequence length="255" mass="27652">MKMNDKVRDRLLGIASPLALLLLWEISARAGVVDTRFFPAPTSIVKQAVELTGSGELWGHLSASLQRLLWGSLLGGIPALLLGIAMGLYRPIRAAIDPLISATYPVPKSAILPLILLIFGLGEASKIVMVALGVFFPVLINTITGVLQIDKIYLDVGKNFRASRWQTFRTVALPGALPSIMAGIKLGIGMGLILIAIAEMVGAKNGIGFMIWDAWQILSVETMYVGLIVISVLGFLLTLILNEIEGWILPWKQER</sequence>
<keyword evidence="4 7" id="KW-0812">Transmembrane</keyword>
<evidence type="ECO:0000256" key="1">
    <source>
        <dbReference type="ARBA" id="ARBA00004651"/>
    </source>
</evidence>
<comment type="subcellular location">
    <subcellularLocation>
        <location evidence="1 7">Cell membrane</location>
        <topology evidence="1 7">Multi-pass membrane protein</topology>
    </subcellularLocation>
</comment>
<dbReference type="OrthoDB" id="8545756at2"/>
<evidence type="ECO:0000256" key="5">
    <source>
        <dbReference type="ARBA" id="ARBA00022989"/>
    </source>
</evidence>
<evidence type="ECO:0000256" key="4">
    <source>
        <dbReference type="ARBA" id="ARBA00022692"/>
    </source>
</evidence>
<feature type="domain" description="ABC transmembrane type-1" evidence="8">
    <location>
        <begin position="65"/>
        <end position="245"/>
    </location>
</feature>
<dbReference type="GO" id="GO:0005886">
    <property type="term" value="C:plasma membrane"/>
    <property type="evidence" value="ECO:0007669"/>
    <property type="project" value="UniProtKB-SubCell"/>
</dbReference>
<dbReference type="AlphaFoldDB" id="A0A418XG72"/>
<dbReference type="FunFam" id="1.10.3720.10:FF:000003">
    <property type="entry name" value="Aliphatic sulfonate ABC transporter permease"/>
    <property type="match status" value="1"/>
</dbReference>
<organism evidence="9 10">
    <name type="scientific">Massilia cavernae</name>
    <dbReference type="NCBI Taxonomy" id="2320864"/>
    <lineage>
        <taxon>Bacteria</taxon>
        <taxon>Pseudomonadati</taxon>
        <taxon>Pseudomonadota</taxon>
        <taxon>Betaproteobacteria</taxon>
        <taxon>Burkholderiales</taxon>
        <taxon>Oxalobacteraceae</taxon>
        <taxon>Telluria group</taxon>
        <taxon>Massilia</taxon>
    </lineage>
</organism>
<keyword evidence="10" id="KW-1185">Reference proteome</keyword>
<evidence type="ECO:0000256" key="2">
    <source>
        <dbReference type="ARBA" id="ARBA00022448"/>
    </source>
</evidence>
<dbReference type="CDD" id="cd06261">
    <property type="entry name" value="TM_PBP2"/>
    <property type="match status" value="1"/>
</dbReference>
<evidence type="ECO:0000256" key="3">
    <source>
        <dbReference type="ARBA" id="ARBA00022475"/>
    </source>
</evidence>
<dbReference type="Gene3D" id="1.10.3720.10">
    <property type="entry name" value="MetI-like"/>
    <property type="match status" value="1"/>
</dbReference>
<dbReference type="InterPro" id="IPR035906">
    <property type="entry name" value="MetI-like_sf"/>
</dbReference>
<dbReference type="PROSITE" id="PS50928">
    <property type="entry name" value="ABC_TM1"/>
    <property type="match status" value="1"/>
</dbReference>
<protein>
    <submittedName>
        <fullName evidence="9">ABC transporter permease</fullName>
    </submittedName>
</protein>
<dbReference type="EMBL" id="QYUP01000148">
    <property type="protein sequence ID" value="RJG11464.1"/>
    <property type="molecule type" value="Genomic_DNA"/>
</dbReference>
<keyword evidence="2 7" id="KW-0813">Transport</keyword>
<dbReference type="Pfam" id="PF00528">
    <property type="entry name" value="BPD_transp_1"/>
    <property type="match status" value="1"/>
</dbReference>
<feature type="transmembrane region" description="Helical" evidence="7">
    <location>
        <begin position="101"/>
        <end position="121"/>
    </location>
</feature>
<comment type="caution">
    <text evidence="9">The sequence shown here is derived from an EMBL/GenBank/DDBJ whole genome shotgun (WGS) entry which is preliminary data.</text>
</comment>
<comment type="similarity">
    <text evidence="7">Belongs to the binding-protein-dependent transport system permease family.</text>
</comment>
<keyword evidence="6 7" id="KW-0472">Membrane</keyword>
<name>A0A418XG72_9BURK</name>
<proteinExistence type="inferred from homology"/>
<feature type="transmembrane region" description="Helical" evidence="7">
    <location>
        <begin position="68"/>
        <end position="89"/>
    </location>
</feature>
<evidence type="ECO:0000313" key="10">
    <source>
        <dbReference type="Proteomes" id="UP000284006"/>
    </source>
</evidence>
<reference evidence="9 10" key="1">
    <citation type="submission" date="2018-09" db="EMBL/GenBank/DDBJ databases">
        <authorList>
            <person name="Zhu H."/>
        </authorList>
    </citation>
    <scope>NUCLEOTIDE SEQUENCE [LARGE SCALE GENOMIC DNA]</scope>
    <source>
        <strain evidence="9 10">K1S02-61</strain>
    </source>
</reference>
<dbReference type="Proteomes" id="UP000284006">
    <property type="component" value="Unassembled WGS sequence"/>
</dbReference>
<feature type="transmembrane region" description="Helical" evidence="7">
    <location>
        <begin position="127"/>
        <end position="149"/>
    </location>
</feature>
<keyword evidence="5 7" id="KW-1133">Transmembrane helix</keyword>
<dbReference type="SUPFAM" id="SSF161098">
    <property type="entry name" value="MetI-like"/>
    <property type="match status" value="1"/>
</dbReference>
<dbReference type="InterPro" id="IPR000515">
    <property type="entry name" value="MetI-like"/>
</dbReference>
<dbReference type="PANTHER" id="PTHR30151:SF25">
    <property type="entry name" value="TAURINE TRANSPORT SYSTEM PERMEASE PROTEIN TAUC"/>
    <property type="match status" value="1"/>
</dbReference>
<dbReference type="RefSeq" id="WP_119812361.1">
    <property type="nucleotide sequence ID" value="NZ_QYUP01000148.1"/>
</dbReference>
<evidence type="ECO:0000256" key="7">
    <source>
        <dbReference type="RuleBase" id="RU363032"/>
    </source>
</evidence>
<evidence type="ECO:0000259" key="8">
    <source>
        <dbReference type="PROSITE" id="PS50928"/>
    </source>
</evidence>
<feature type="transmembrane region" description="Helical" evidence="7">
    <location>
        <begin position="223"/>
        <end position="242"/>
    </location>
</feature>
<accession>A0A418XG72</accession>
<dbReference type="GO" id="GO:0042918">
    <property type="term" value="P:alkanesulfonate transmembrane transport"/>
    <property type="evidence" value="ECO:0007669"/>
    <property type="project" value="UniProtKB-ARBA"/>
</dbReference>
<feature type="transmembrane region" description="Helical" evidence="7">
    <location>
        <begin position="170"/>
        <end position="203"/>
    </location>
</feature>
<gene>
    <name evidence="9" type="ORF">D3872_19405</name>
</gene>